<reference evidence="5" key="1">
    <citation type="submission" date="2010-03" db="EMBL/GenBank/DDBJ databases">
        <title>The genome sequence of Ruminococcus sp. 18P13.</title>
        <authorList>
            <consortium name="metaHIT consortium -- http://www.metahit.eu/"/>
            <person name="Pajon A."/>
            <person name="Turner K."/>
            <person name="Parkhill J."/>
            <person name="Bernalier A."/>
        </authorList>
    </citation>
    <scope>NUCLEOTIDE SEQUENCE [LARGE SCALE GENOMIC DNA]</scope>
    <source>
        <strain evidence="5">Type strain: 18P13</strain>
    </source>
</reference>
<evidence type="ECO:0000256" key="3">
    <source>
        <dbReference type="ARBA" id="ARBA00023163"/>
    </source>
</evidence>
<feature type="domain" description="HTH araC/xylS-type" evidence="4">
    <location>
        <begin position="142"/>
        <end position="240"/>
    </location>
</feature>
<dbReference type="HOGENOM" id="CLU_036605_3_0_9"/>
<dbReference type="PANTHER" id="PTHR43280:SF28">
    <property type="entry name" value="HTH-TYPE TRANSCRIPTIONAL ACTIVATOR RHAS"/>
    <property type="match status" value="1"/>
</dbReference>
<dbReference type="PATRIC" id="fig|213810.4.peg.1702"/>
<dbReference type="KEGG" id="rch:RUM_18060"/>
<dbReference type="RefSeq" id="WP_015558767.1">
    <property type="nucleotide sequence ID" value="NC_021039.1"/>
</dbReference>
<dbReference type="EMBL" id="FP929052">
    <property type="protein sequence ID" value="CBL17861.1"/>
    <property type="molecule type" value="Genomic_DNA"/>
</dbReference>
<dbReference type="GeneID" id="83156485"/>
<keyword evidence="3" id="KW-0804">Transcription</keyword>
<gene>
    <name evidence="5" type="ordered locus">RUM_18060</name>
</gene>
<dbReference type="GO" id="GO:0003700">
    <property type="term" value="F:DNA-binding transcription factor activity"/>
    <property type="evidence" value="ECO:0007669"/>
    <property type="project" value="InterPro"/>
</dbReference>
<dbReference type="STRING" id="213810.RUM_18060"/>
<evidence type="ECO:0000313" key="5">
    <source>
        <dbReference type="EMBL" id="CBL17861.1"/>
    </source>
</evidence>
<keyword evidence="6" id="KW-1185">Reference proteome</keyword>
<dbReference type="SMART" id="SM00342">
    <property type="entry name" value="HTH_ARAC"/>
    <property type="match status" value="1"/>
</dbReference>
<dbReference type="BioCyc" id="RCHA213810:RUM_RS08760-MONOMER"/>
<dbReference type="InterPro" id="IPR020449">
    <property type="entry name" value="Tscrpt_reg_AraC-type_HTH"/>
</dbReference>
<dbReference type="PROSITE" id="PS01124">
    <property type="entry name" value="HTH_ARAC_FAMILY_2"/>
    <property type="match status" value="1"/>
</dbReference>
<dbReference type="SUPFAM" id="SSF46689">
    <property type="entry name" value="Homeodomain-like"/>
    <property type="match status" value="2"/>
</dbReference>
<reference evidence="5" key="2">
    <citation type="submission" date="2010-03" db="EMBL/GenBank/DDBJ databases">
        <authorList>
            <person name="Pajon A."/>
        </authorList>
    </citation>
    <scope>NUCLEOTIDE SEQUENCE</scope>
    <source>
        <strain evidence="5">Type strain: 18P13</strain>
    </source>
</reference>
<sequence>MNTNRDLNYRLYLQREEGFHRISFSSEFEKYKIISSGDVKKVRENIAGIKQNFYQGQGTLSKDPVKNVRYHLIVAVALISRVCVENGMSHDLAYTLSDIYIQRADECERIDRMIDMLGEMQLDYAERMREIKKEHVGSIHVRKCMDYIYEHLQEKMTIEGAAAYLQIHPTYLSKLFSKEVGMPFRQFIIHARVNAAKNMLAYSDFSYLEISLSLGFSSQSAFTSTFRRLTGMTPGKYREAFGNSTAEQI</sequence>
<dbReference type="PANTHER" id="PTHR43280">
    <property type="entry name" value="ARAC-FAMILY TRANSCRIPTIONAL REGULATOR"/>
    <property type="match status" value="1"/>
</dbReference>
<evidence type="ECO:0000313" key="6">
    <source>
        <dbReference type="Proteomes" id="UP000007054"/>
    </source>
</evidence>
<name>D4LE16_RUMC1</name>
<dbReference type="PRINTS" id="PR00032">
    <property type="entry name" value="HTHARAC"/>
</dbReference>
<dbReference type="AlphaFoldDB" id="D4LE16"/>
<dbReference type="GO" id="GO:0043565">
    <property type="term" value="F:sequence-specific DNA binding"/>
    <property type="evidence" value="ECO:0007669"/>
    <property type="project" value="InterPro"/>
</dbReference>
<dbReference type="InterPro" id="IPR009057">
    <property type="entry name" value="Homeodomain-like_sf"/>
</dbReference>
<dbReference type="Proteomes" id="UP000007054">
    <property type="component" value="Chromosome"/>
</dbReference>
<protein>
    <submittedName>
        <fullName evidence="5">AraC-type DNA-binding domain-containing proteins</fullName>
    </submittedName>
</protein>
<proteinExistence type="predicted"/>
<evidence type="ECO:0000256" key="1">
    <source>
        <dbReference type="ARBA" id="ARBA00023015"/>
    </source>
</evidence>
<dbReference type="InterPro" id="IPR018060">
    <property type="entry name" value="HTH_AraC"/>
</dbReference>
<keyword evidence="1" id="KW-0805">Transcription regulation</keyword>
<dbReference type="Pfam" id="PF12833">
    <property type="entry name" value="HTH_18"/>
    <property type="match status" value="1"/>
</dbReference>
<evidence type="ECO:0000256" key="2">
    <source>
        <dbReference type="ARBA" id="ARBA00023125"/>
    </source>
</evidence>
<organism evidence="5 6">
    <name type="scientific">Ruminococcus champanellensis (strain DSM 18848 / JCM 17042 / KCTC 15320 / 18P13)</name>
    <dbReference type="NCBI Taxonomy" id="213810"/>
    <lineage>
        <taxon>Bacteria</taxon>
        <taxon>Bacillati</taxon>
        <taxon>Bacillota</taxon>
        <taxon>Clostridia</taxon>
        <taxon>Eubacteriales</taxon>
        <taxon>Oscillospiraceae</taxon>
        <taxon>Ruminococcus</taxon>
    </lineage>
</organism>
<evidence type="ECO:0000259" key="4">
    <source>
        <dbReference type="PROSITE" id="PS01124"/>
    </source>
</evidence>
<accession>D4LE16</accession>
<keyword evidence="2 5" id="KW-0238">DNA-binding</keyword>
<dbReference type="Gene3D" id="1.10.10.60">
    <property type="entry name" value="Homeodomain-like"/>
    <property type="match status" value="2"/>
</dbReference>